<evidence type="ECO:0000313" key="4">
    <source>
        <dbReference type="EMBL" id="VYS61674.1"/>
    </source>
</evidence>
<organism evidence="4 5">
    <name type="scientific">Arabidopsis thaliana</name>
    <name type="common">Mouse-ear cress</name>
    <dbReference type="NCBI Taxonomy" id="3702"/>
    <lineage>
        <taxon>Eukaryota</taxon>
        <taxon>Viridiplantae</taxon>
        <taxon>Streptophyta</taxon>
        <taxon>Embryophyta</taxon>
        <taxon>Tracheophyta</taxon>
        <taxon>Spermatophyta</taxon>
        <taxon>Magnoliopsida</taxon>
        <taxon>eudicotyledons</taxon>
        <taxon>Gunneridae</taxon>
        <taxon>Pentapetalae</taxon>
        <taxon>rosids</taxon>
        <taxon>malvids</taxon>
        <taxon>Brassicales</taxon>
        <taxon>Brassicaceae</taxon>
        <taxon>Camelineae</taxon>
        <taxon>Arabidopsis</taxon>
    </lineage>
</organism>
<dbReference type="GO" id="GO:0004523">
    <property type="term" value="F:RNA-DNA hybrid ribonuclease activity"/>
    <property type="evidence" value="ECO:0007669"/>
    <property type="project" value="InterPro"/>
</dbReference>
<dbReference type="Pfam" id="PF13456">
    <property type="entry name" value="RVT_3"/>
    <property type="match status" value="1"/>
</dbReference>
<feature type="domain" description="RNase H type-1" evidence="1">
    <location>
        <begin position="35"/>
        <end position="91"/>
    </location>
</feature>
<name>A0A654FLI6_ARATH</name>
<dbReference type="GeneID" id="828107"/>
<proteinExistence type="predicted"/>
<dbReference type="EMBL" id="CACRSJ010000109">
    <property type="protein sequence ID" value="VYS61674.1"/>
    <property type="molecule type" value="Genomic_DNA"/>
</dbReference>
<dbReference type="GO" id="GO:0003676">
    <property type="term" value="F:nucleic acid binding"/>
    <property type="evidence" value="ECO:0007669"/>
    <property type="project" value="InterPro"/>
</dbReference>
<dbReference type="ExpressionAtlas" id="A0A654FLI6">
    <property type="expression patterns" value="baseline and differential"/>
</dbReference>
<evidence type="ECO:0000313" key="5">
    <source>
        <dbReference type="Proteomes" id="UP000426265"/>
    </source>
</evidence>
<evidence type="ECO:0000259" key="1">
    <source>
        <dbReference type="Pfam" id="PF13456"/>
    </source>
</evidence>
<protein>
    <recommendedName>
        <fullName evidence="1">RNase H type-1 domain-containing protein</fullName>
    </recommendedName>
</protein>
<dbReference type="InterPro" id="IPR002156">
    <property type="entry name" value="RNaseH_domain"/>
</dbReference>
<dbReference type="EMBL" id="CACSHJ010000095">
    <property type="protein sequence ID" value="CAA0393383.1"/>
    <property type="molecule type" value="Genomic_DNA"/>
</dbReference>
<accession>A0A654FLI6</accession>
<reference evidence="4 5" key="1">
    <citation type="submission" date="2019-11" db="EMBL/GenBank/DDBJ databases">
        <authorList>
            <person name="Jiao W.-B."/>
            <person name="Schneeberger K."/>
        </authorList>
    </citation>
    <scope>NUCLEOTIDE SEQUENCE [LARGE SCALE GENOMIC DNA]</scope>
    <source>
        <strain evidence="5">cv. An-1</strain>
        <strain evidence="6">cv. C24</strain>
    </source>
</reference>
<gene>
    <name evidence="2" type="ordered locus">At4g03040</name>
    <name evidence="4" type="ORF">AN1_LOCUS17103</name>
    <name evidence="3" type="ORF">C24_LOCUS16976</name>
</gene>
<dbReference type="SMR" id="A0A654FLI6"/>
<dbReference type="OrthoDB" id="10293792at2759"/>
<dbReference type="Proteomes" id="UP000426265">
    <property type="component" value="Unassembled WGS sequence"/>
</dbReference>
<evidence type="ECO:0000313" key="3">
    <source>
        <dbReference type="EMBL" id="CAA0393383.1"/>
    </source>
</evidence>
<dbReference type="AlphaFoldDB" id="A0A654FLI6"/>
<dbReference type="Proteomes" id="UP000434276">
    <property type="component" value="Unassembled WGS sequence"/>
</dbReference>
<dbReference type="KEGG" id="ath:AT4G03040"/>
<dbReference type="Araport" id="AT4G03040"/>
<evidence type="ECO:0000313" key="6">
    <source>
        <dbReference type="Proteomes" id="UP000434276"/>
    </source>
</evidence>
<evidence type="ECO:0000313" key="2">
    <source>
        <dbReference type="Araport" id="AT4G03040"/>
    </source>
</evidence>
<sequence>MNLEERIMVNIFVPKNETIKRHYKEVYDTTLSPLKQDSKAGICLILTDSHGKYILKGCSSIEPTNSALEAEAIALKEALLQVKCLQYQDVIL</sequence>